<evidence type="ECO:0000313" key="1">
    <source>
        <dbReference type="EMBL" id="KAL1213191.1"/>
    </source>
</evidence>
<protein>
    <submittedName>
        <fullName evidence="1">Uncharacterized protein</fullName>
    </submittedName>
</protein>
<name>A0ABD1B2I4_CARAN</name>
<organism evidence="1 2">
    <name type="scientific">Cardamine amara subsp. amara</name>
    <dbReference type="NCBI Taxonomy" id="228776"/>
    <lineage>
        <taxon>Eukaryota</taxon>
        <taxon>Viridiplantae</taxon>
        <taxon>Streptophyta</taxon>
        <taxon>Embryophyta</taxon>
        <taxon>Tracheophyta</taxon>
        <taxon>Spermatophyta</taxon>
        <taxon>Magnoliopsida</taxon>
        <taxon>eudicotyledons</taxon>
        <taxon>Gunneridae</taxon>
        <taxon>Pentapetalae</taxon>
        <taxon>rosids</taxon>
        <taxon>malvids</taxon>
        <taxon>Brassicales</taxon>
        <taxon>Brassicaceae</taxon>
        <taxon>Cardamineae</taxon>
        <taxon>Cardamine</taxon>
    </lineage>
</organism>
<keyword evidence="2" id="KW-1185">Reference proteome</keyword>
<proteinExistence type="predicted"/>
<comment type="caution">
    <text evidence="1">The sequence shown here is derived from an EMBL/GenBank/DDBJ whole genome shotgun (WGS) entry which is preliminary data.</text>
</comment>
<dbReference type="EMBL" id="JBANAX010000349">
    <property type="protein sequence ID" value="KAL1213191.1"/>
    <property type="molecule type" value="Genomic_DNA"/>
</dbReference>
<sequence>MVTAKLAVGHDGDAIVIKDDTESKWKEELSKPLNLSENEKKIIPKLHLLATGVIPLQGYSLITASYHYNYQSMDAFNAIEEQVWAGCDQFSWWWNEDVNALRDAMWHKAGHPVKVSFKKDIACSSTVKQLLVEAGLSIAATRFPFLDPEVKKAKRYVALLETVSPIFKSVGGEIT</sequence>
<dbReference type="AlphaFoldDB" id="A0ABD1B2I4"/>
<accession>A0ABD1B2I4</accession>
<evidence type="ECO:0000313" key="2">
    <source>
        <dbReference type="Proteomes" id="UP001558713"/>
    </source>
</evidence>
<dbReference type="Proteomes" id="UP001558713">
    <property type="component" value="Unassembled WGS sequence"/>
</dbReference>
<reference evidence="1 2" key="1">
    <citation type="submission" date="2024-04" db="EMBL/GenBank/DDBJ databases">
        <title>Genome assembly C_amara_ONT_v2.</title>
        <authorList>
            <person name="Yant L."/>
            <person name="Moore C."/>
            <person name="Slenker M."/>
        </authorList>
    </citation>
    <scope>NUCLEOTIDE SEQUENCE [LARGE SCALE GENOMIC DNA]</scope>
    <source>
        <tissue evidence="1">Leaf</tissue>
    </source>
</reference>
<gene>
    <name evidence="1" type="ORF">V5N11_026451</name>
</gene>